<reference evidence="6 7" key="1">
    <citation type="submission" date="2019-12" db="EMBL/GenBank/DDBJ databases">
        <title>Comparative genomics gives insights into the taxonomy of the Azoarcus-Aromatoleum group and reveals separate origins of nif in the plant-associated Azoarcus and non-plant-associated Aromatoleum sub-groups.</title>
        <authorList>
            <person name="Lafos M."/>
            <person name="Maluk M."/>
            <person name="Batista M."/>
            <person name="Junghare M."/>
            <person name="Carmona M."/>
            <person name="Faoro H."/>
            <person name="Cruz L.M."/>
            <person name="Battistoni F."/>
            <person name="De Souza E."/>
            <person name="Pedrosa F."/>
            <person name="Chen W.-M."/>
            <person name="Poole P.S."/>
            <person name="Dixon R.A."/>
            <person name="James E.K."/>
        </authorList>
    </citation>
    <scope>NUCLEOTIDE SEQUENCE [LARGE SCALE GENOMIC DNA]</scope>
    <source>
        <strain evidence="6 7">T</strain>
    </source>
</reference>
<dbReference type="PANTHER" id="PTHR40392:SF1">
    <property type="entry name" value="2-PHOSPHO-L-LACTATE GUANYLYLTRANSFERASE"/>
    <property type="match status" value="1"/>
</dbReference>
<dbReference type="RefSeq" id="WP_169142887.1">
    <property type="nucleotide sequence ID" value="NZ_WTVS01000073.1"/>
</dbReference>
<gene>
    <name evidence="6" type="primary">cofC</name>
    <name evidence="5" type="synonym">fbiD</name>
    <name evidence="6" type="ORF">GPA27_23575</name>
</gene>
<name>A0ABX1NLZ8_9RHOO</name>
<comment type="catalytic activity">
    <reaction evidence="5">
        <text>(2R)-3-phosphoglycerate + GTP + H(+) = 3-[(R)-glyceryl]-diphospho-5'-guanosine + diphosphate</text>
        <dbReference type="Rhea" id="RHEA:63440"/>
        <dbReference type="ChEBI" id="CHEBI:15378"/>
        <dbReference type="ChEBI" id="CHEBI:33019"/>
        <dbReference type="ChEBI" id="CHEBI:37565"/>
        <dbReference type="ChEBI" id="CHEBI:58272"/>
        <dbReference type="ChEBI" id="CHEBI:147306"/>
        <dbReference type="EC" id="2.7.7.106"/>
    </reaction>
</comment>
<dbReference type="GO" id="GO:0043814">
    <property type="term" value="F:phospholactate guanylyltransferase activity"/>
    <property type="evidence" value="ECO:0007669"/>
    <property type="project" value="UniProtKB-EC"/>
</dbReference>
<comment type="caution">
    <text evidence="6">The sequence shown here is derived from an EMBL/GenBank/DDBJ whole genome shotgun (WGS) entry which is preliminary data.</text>
</comment>
<dbReference type="InterPro" id="IPR029044">
    <property type="entry name" value="Nucleotide-diphossugar_trans"/>
</dbReference>
<dbReference type="HAMAP" id="MF_02114">
    <property type="entry name" value="CofC"/>
    <property type="match status" value="1"/>
</dbReference>
<organism evidence="6 7">
    <name type="scientific">Aromatoleum toluolicum</name>
    <dbReference type="NCBI Taxonomy" id="90060"/>
    <lineage>
        <taxon>Bacteria</taxon>
        <taxon>Pseudomonadati</taxon>
        <taxon>Pseudomonadota</taxon>
        <taxon>Betaproteobacteria</taxon>
        <taxon>Rhodocyclales</taxon>
        <taxon>Rhodocyclaceae</taxon>
        <taxon>Aromatoleum</taxon>
    </lineage>
</organism>
<dbReference type="EMBL" id="WTVS01000073">
    <property type="protein sequence ID" value="NMG00362.1"/>
    <property type="molecule type" value="Genomic_DNA"/>
</dbReference>
<evidence type="ECO:0000313" key="6">
    <source>
        <dbReference type="EMBL" id="NMG00362.1"/>
    </source>
</evidence>
<dbReference type="PANTHER" id="PTHR40392">
    <property type="entry name" value="2-PHOSPHO-L-LACTATE GUANYLYLTRANSFERASE"/>
    <property type="match status" value="1"/>
</dbReference>
<dbReference type="Gene3D" id="3.90.550.10">
    <property type="entry name" value="Spore Coat Polysaccharide Biosynthesis Protein SpsA, Chain A"/>
    <property type="match status" value="1"/>
</dbReference>
<comment type="similarity">
    <text evidence="5">Belongs to the CofC family.</text>
</comment>
<keyword evidence="7" id="KW-1185">Reference proteome</keyword>
<protein>
    <recommendedName>
        <fullName evidence="5">3-phospho-D-glycerate guanylyltransferase</fullName>
        <shortName evidence="5">3PG guanylyltransferase</shortName>
        <ecNumber evidence="5">2.7.7.106</ecNumber>
    </recommendedName>
</protein>
<comment type="pathway">
    <text evidence="5">Cofactor biosynthesis; coenzyme F420 biosynthesis.</text>
</comment>
<evidence type="ECO:0000256" key="1">
    <source>
        <dbReference type="ARBA" id="ARBA00022679"/>
    </source>
</evidence>
<accession>A0ABX1NLZ8</accession>
<dbReference type="EC" id="2.7.7.106" evidence="5"/>
<sequence length="210" mass="22440">MSCWALVPLKARRFGKSRLAGVLDAATRVSLVQSMLERVLAALADAREVDRIAIVCSEPERVPQAILRLPDSGQGLNDALAAGASRLWARGADELLVIHADLPLVRADDIDHFVRCGRSQRMALAADRHGTGTNALFVAGVTDFSFHFGAHSLSRHLAAAHARGIVPALPELDSLAFDIDTPADLACLLPSTLTPISPLRRSPTPCLITC</sequence>
<evidence type="ECO:0000313" key="7">
    <source>
        <dbReference type="Proteomes" id="UP000634522"/>
    </source>
</evidence>
<keyword evidence="2 5" id="KW-0548">Nucleotidyltransferase</keyword>
<keyword evidence="1 5" id="KW-0808">Transferase</keyword>
<dbReference type="SUPFAM" id="SSF53448">
    <property type="entry name" value="Nucleotide-diphospho-sugar transferases"/>
    <property type="match status" value="1"/>
</dbReference>
<dbReference type="Pfam" id="PF01983">
    <property type="entry name" value="CofC"/>
    <property type="match status" value="1"/>
</dbReference>
<dbReference type="InterPro" id="IPR002835">
    <property type="entry name" value="CofC"/>
</dbReference>
<evidence type="ECO:0000256" key="3">
    <source>
        <dbReference type="ARBA" id="ARBA00022741"/>
    </source>
</evidence>
<comment type="function">
    <text evidence="5">Guanylyltransferase that catalyzes the activation of (2R)-3-phosphoglycerate (3PG) as 3-[(R)-glyceryl]-diphospho-5'-guanosine, via the condensation of 3PG with GTP. It is involved in the biosynthesis of a derivative of the hydride carrier cofactor coenzyme F420, 3PG-F420.</text>
</comment>
<dbReference type="NCBIfam" id="TIGR03552">
    <property type="entry name" value="F420_cofC"/>
    <property type="match status" value="1"/>
</dbReference>
<evidence type="ECO:0000256" key="5">
    <source>
        <dbReference type="HAMAP-Rule" id="MF_02114"/>
    </source>
</evidence>
<proteinExistence type="inferred from homology"/>
<dbReference type="Proteomes" id="UP000634522">
    <property type="component" value="Unassembled WGS sequence"/>
</dbReference>
<evidence type="ECO:0000256" key="2">
    <source>
        <dbReference type="ARBA" id="ARBA00022695"/>
    </source>
</evidence>
<evidence type="ECO:0000256" key="4">
    <source>
        <dbReference type="ARBA" id="ARBA00023134"/>
    </source>
</evidence>
<keyword evidence="3 5" id="KW-0547">Nucleotide-binding</keyword>
<keyword evidence="4 5" id="KW-0342">GTP-binding</keyword>